<evidence type="ECO:0000313" key="1">
    <source>
        <dbReference type="EMBL" id="AND16595.1"/>
    </source>
</evidence>
<keyword evidence="2" id="KW-1185">Reference proteome</keyword>
<dbReference type="Proteomes" id="UP000077071">
    <property type="component" value="Chromosome"/>
</dbReference>
<proteinExistence type="predicted"/>
<gene>
    <name evidence="1" type="ORF">A6122_1458</name>
</gene>
<dbReference type="AlphaFoldDB" id="A0A169BZD8"/>
<accession>A0A169BZD8</accession>
<evidence type="ECO:0000313" key="2">
    <source>
        <dbReference type="Proteomes" id="UP000077071"/>
    </source>
</evidence>
<protein>
    <submittedName>
        <fullName evidence="1">Uncharacterized protein</fullName>
    </submittedName>
</protein>
<reference evidence="1 2" key="1">
    <citation type="submission" date="2016-05" db="EMBL/GenBank/DDBJ databases">
        <title>Complete genome sequence of Rathayibacter tritici NCPPB 1953.</title>
        <authorList>
            <person name="Park J."/>
            <person name="Lee H.-H."/>
            <person name="Lee S.-W."/>
            <person name="Seo Y.-S."/>
        </authorList>
    </citation>
    <scope>NUCLEOTIDE SEQUENCE [LARGE SCALE GENOMIC DNA]</scope>
    <source>
        <strain evidence="1 2">NCPPB 1953</strain>
    </source>
</reference>
<dbReference type="KEGG" id="rtn:A6122_1458"/>
<dbReference type="STRING" id="33888.A6122_1458"/>
<dbReference type="PATRIC" id="fig|33888.3.peg.1601"/>
<name>A0A169BZD8_9MICO</name>
<sequence length="170" mass="18151">MTTNGVPHAGLPASRREKWRTGSVPLPIFGEGISDVASRAVLLVMNSRSKEPTLRTVRIVSEGQYRGTVQCDYSLAMTRTIDVLGHATFDTKEDDNFYATVEQEENGNVREAALASPAHANRDKPLSPPAVGLTGLLLARYGEPGGEQPTTDEGAYDALLTHGASLFGGP</sequence>
<dbReference type="EMBL" id="CP015515">
    <property type="protein sequence ID" value="AND16595.1"/>
    <property type="molecule type" value="Genomic_DNA"/>
</dbReference>
<organism evidence="1 2">
    <name type="scientific">Rathayibacter tritici</name>
    <dbReference type="NCBI Taxonomy" id="33888"/>
    <lineage>
        <taxon>Bacteria</taxon>
        <taxon>Bacillati</taxon>
        <taxon>Actinomycetota</taxon>
        <taxon>Actinomycetes</taxon>
        <taxon>Micrococcales</taxon>
        <taxon>Microbacteriaceae</taxon>
        <taxon>Rathayibacter</taxon>
    </lineage>
</organism>